<proteinExistence type="predicted"/>
<gene>
    <name evidence="1" type="ORF">ABL78_1830</name>
</gene>
<reference evidence="1 2" key="1">
    <citation type="journal article" date="2015" name="PLoS Pathog.">
        <title>Leptomonas seymouri: Adaptations to the Dixenous Life Cycle Analyzed by Genome Sequencing, Transcriptome Profiling and Co-infection with Leishmania donovani.</title>
        <authorList>
            <person name="Kraeva N."/>
            <person name="Butenko A."/>
            <person name="Hlavacova J."/>
            <person name="Kostygov A."/>
            <person name="Myskova J."/>
            <person name="Grybchuk D."/>
            <person name="Lestinova T."/>
            <person name="Votypka J."/>
            <person name="Volf P."/>
            <person name="Opperdoes F."/>
            <person name="Flegontov P."/>
            <person name="Lukes J."/>
            <person name="Yurchenko V."/>
        </authorList>
    </citation>
    <scope>NUCLEOTIDE SEQUENCE [LARGE SCALE GENOMIC DNA]</scope>
    <source>
        <strain evidence="1 2">ATCC 30220</strain>
    </source>
</reference>
<keyword evidence="2" id="KW-1185">Reference proteome</keyword>
<dbReference type="Proteomes" id="UP000038009">
    <property type="component" value="Unassembled WGS sequence"/>
</dbReference>
<evidence type="ECO:0000313" key="1">
    <source>
        <dbReference type="EMBL" id="KPI89094.1"/>
    </source>
</evidence>
<sequence>MLLRRKDAGGASLIRVCGAPSLLESDAFMKNVSHRSVLERLHRAPLLAFSRCAFEAVVWSVRREESACMLAPLVKNARDDVSRTWCTNSGVLCRQYAHVQCHQEHRMCRSEAKAQQEA</sequence>
<dbReference type="AlphaFoldDB" id="A0A0N1I062"/>
<evidence type="ECO:0000313" key="2">
    <source>
        <dbReference type="Proteomes" id="UP000038009"/>
    </source>
</evidence>
<organism evidence="1 2">
    <name type="scientific">Leptomonas seymouri</name>
    <dbReference type="NCBI Taxonomy" id="5684"/>
    <lineage>
        <taxon>Eukaryota</taxon>
        <taxon>Discoba</taxon>
        <taxon>Euglenozoa</taxon>
        <taxon>Kinetoplastea</taxon>
        <taxon>Metakinetoplastina</taxon>
        <taxon>Trypanosomatida</taxon>
        <taxon>Trypanosomatidae</taxon>
        <taxon>Leishmaniinae</taxon>
        <taxon>Leptomonas</taxon>
    </lineage>
</organism>
<accession>A0A0N1I062</accession>
<name>A0A0N1I062_LEPSE</name>
<comment type="caution">
    <text evidence="1">The sequence shown here is derived from an EMBL/GenBank/DDBJ whole genome shotgun (WGS) entry which is preliminary data.</text>
</comment>
<dbReference type="EMBL" id="LJSK01000032">
    <property type="protein sequence ID" value="KPI89094.1"/>
    <property type="molecule type" value="Genomic_DNA"/>
</dbReference>
<protein>
    <submittedName>
        <fullName evidence="1">Uncharacterized protein</fullName>
    </submittedName>
</protein>
<dbReference type="VEuPathDB" id="TriTrypDB:Lsey_0032_0380"/>